<sequence length="425" mass="47367">MKPGNGSTYVCANCMLDALSAQDRAKLAQSRTNIRLYLSFWSGFNANCTKNIQQTRPAGENQPARGQVAHACVTLAVLQRAARSSPFSAEKPMPIRHCIVHLIDKKPDGTPAVLHARDSELAESQAIENMLADLNESYNAKQGKAWGLFHPESGAHPFSGWLKEYLDGGNDFTAFSRTAVEHLQKLMEESNLSVGGHVLFAHYQQGMTDYLAIALLHHSEGVAVNAELDVTPSRHLDLGQLHLAARINLSEWQNNKQSKQYISFIKGKNGKKVSEYFRDFIGCQEGVDGPGETRTLLKAFSDFVESEDLPEESAREKTKTLVDYASSQSKMGEPMGLEELSELIDEERPRAFYDHIRNKDYGLSPEIPADKRTLNQFRRFTGRAEGLSISFEAHLLGDKIEYDETAGTLIIKGLPTQLTDQLKRR</sequence>
<dbReference type="AlphaFoldDB" id="A0A0P9SP75"/>
<evidence type="ECO:0000256" key="4">
    <source>
        <dbReference type="HAMAP-Rule" id="MF_00730"/>
    </source>
</evidence>
<protein>
    <recommendedName>
        <fullName evidence="4">Nucleoid-associated protein ALO79_06240</fullName>
    </recommendedName>
</protein>
<dbReference type="GO" id="GO:0043590">
    <property type="term" value="C:bacterial nucleoid"/>
    <property type="evidence" value="ECO:0007669"/>
    <property type="project" value="TreeGrafter"/>
</dbReference>
<accession>A0A0P9SP75</accession>
<dbReference type="NCBIfam" id="NF001557">
    <property type="entry name" value="PRK00378.1"/>
    <property type="match status" value="1"/>
</dbReference>
<comment type="similarity">
    <text evidence="2 4">Belongs to the YejK family.</text>
</comment>
<dbReference type="PANTHER" id="PTHR38772">
    <property type="match status" value="1"/>
</dbReference>
<dbReference type="PANTHER" id="PTHR38772:SF1">
    <property type="entry name" value="NUCLEOID-ASSOCIATED PROTEIN YEJK"/>
    <property type="match status" value="1"/>
</dbReference>
<evidence type="ECO:0000256" key="2">
    <source>
        <dbReference type="ARBA" id="ARBA00009035"/>
    </source>
</evidence>
<dbReference type="HAMAP" id="MF_00730">
    <property type="entry name" value="NdpA"/>
    <property type="match status" value="1"/>
</dbReference>
<dbReference type="GO" id="GO:0005737">
    <property type="term" value="C:cytoplasm"/>
    <property type="evidence" value="ECO:0007669"/>
    <property type="project" value="UniProtKB-UniRule"/>
</dbReference>
<comment type="subcellular location">
    <subcellularLocation>
        <location evidence="1 4">Cytoplasm</location>
        <location evidence="1 4">Nucleoid</location>
    </subcellularLocation>
</comment>
<dbReference type="PATRIC" id="fig|264450.4.peg.4304"/>
<dbReference type="InterPro" id="IPR007358">
    <property type="entry name" value="Nucleoid_associated_NdpA"/>
</dbReference>
<name>A0A0P9SP75_PSESX</name>
<evidence type="ECO:0000313" key="6">
    <source>
        <dbReference type="Proteomes" id="UP000050381"/>
    </source>
</evidence>
<dbReference type="Proteomes" id="UP000050381">
    <property type="component" value="Unassembled WGS sequence"/>
</dbReference>
<evidence type="ECO:0000256" key="1">
    <source>
        <dbReference type="ARBA" id="ARBA00004453"/>
    </source>
</evidence>
<reference evidence="5 6" key="1">
    <citation type="submission" date="2015-09" db="EMBL/GenBank/DDBJ databases">
        <title>Genome announcement of multiple Pseudomonas syringae strains.</title>
        <authorList>
            <person name="Thakur S."/>
            <person name="Wang P.W."/>
            <person name="Gong Y."/>
            <person name="Weir B.S."/>
            <person name="Guttman D.S."/>
        </authorList>
    </citation>
    <scope>NUCLEOTIDE SEQUENCE [LARGE SCALE GENOMIC DNA]</scope>
    <source>
        <strain evidence="5 6">ICMP9419</strain>
    </source>
</reference>
<organism evidence="5 6">
    <name type="scientific">Pseudomonas syringae pv. castaneae</name>
    <dbReference type="NCBI Taxonomy" id="264450"/>
    <lineage>
        <taxon>Bacteria</taxon>
        <taxon>Pseudomonadati</taxon>
        <taxon>Pseudomonadota</taxon>
        <taxon>Gammaproteobacteria</taxon>
        <taxon>Pseudomonadales</taxon>
        <taxon>Pseudomonadaceae</taxon>
        <taxon>Pseudomonas</taxon>
        <taxon>Pseudomonas syringae</taxon>
    </lineage>
</organism>
<keyword evidence="3 4" id="KW-0963">Cytoplasm</keyword>
<proteinExistence type="inferred from homology"/>
<evidence type="ECO:0000313" key="5">
    <source>
        <dbReference type="EMBL" id="KPX00618.1"/>
    </source>
</evidence>
<evidence type="ECO:0000256" key="3">
    <source>
        <dbReference type="ARBA" id="ARBA00022490"/>
    </source>
</evidence>
<comment type="caution">
    <text evidence="5">The sequence shown here is derived from an EMBL/GenBank/DDBJ whole genome shotgun (WGS) entry which is preliminary data.</text>
</comment>
<dbReference type="Pfam" id="PF04245">
    <property type="entry name" value="NA37"/>
    <property type="match status" value="1"/>
</dbReference>
<gene>
    <name evidence="5" type="ORF">ALO79_06240</name>
</gene>
<dbReference type="GO" id="GO:0003690">
    <property type="term" value="F:double-stranded DNA binding"/>
    <property type="evidence" value="ECO:0007669"/>
    <property type="project" value="TreeGrafter"/>
</dbReference>
<dbReference type="EMBL" id="LJQD01000003">
    <property type="protein sequence ID" value="KPX00618.1"/>
    <property type="molecule type" value="Genomic_DNA"/>
</dbReference>
<dbReference type="GO" id="GO:0003727">
    <property type="term" value="F:single-stranded RNA binding"/>
    <property type="evidence" value="ECO:0007669"/>
    <property type="project" value="TreeGrafter"/>
</dbReference>